<evidence type="ECO:0000313" key="3">
    <source>
        <dbReference type="Proteomes" id="UP001374584"/>
    </source>
</evidence>
<sequence length="149" mass="16588">MLQRQANFSGSRRGIPTDTNTTFNSFKSSPFASCQQKNSSNAASKTDSGHASNASSKSMQKWPHAEENGQGGPTGILPLACHGREMLRSLLIENAVSQKEKAWSFVEREEMGFYERHLPQKLAPICSSNKLKVTINTRNAKFQKKKKKE</sequence>
<feature type="compositionally biased region" description="Polar residues" evidence="1">
    <location>
        <begin position="17"/>
        <end position="59"/>
    </location>
</feature>
<evidence type="ECO:0000256" key="1">
    <source>
        <dbReference type="SAM" id="MobiDB-lite"/>
    </source>
</evidence>
<gene>
    <name evidence="2" type="ORF">VNO80_15422</name>
</gene>
<keyword evidence="3" id="KW-1185">Reference proteome</keyword>
<dbReference type="Proteomes" id="UP001374584">
    <property type="component" value="Unassembled WGS sequence"/>
</dbReference>
<comment type="caution">
    <text evidence="2">The sequence shown here is derived from an EMBL/GenBank/DDBJ whole genome shotgun (WGS) entry which is preliminary data.</text>
</comment>
<dbReference type="AlphaFoldDB" id="A0AAN9MLM3"/>
<dbReference type="EMBL" id="JAYMYR010000006">
    <property type="protein sequence ID" value="KAK7356156.1"/>
    <property type="molecule type" value="Genomic_DNA"/>
</dbReference>
<evidence type="ECO:0000313" key="2">
    <source>
        <dbReference type="EMBL" id="KAK7356156.1"/>
    </source>
</evidence>
<protein>
    <submittedName>
        <fullName evidence="2">Uncharacterized protein</fullName>
    </submittedName>
</protein>
<feature type="region of interest" description="Disordered" evidence="1">
    <location>
        <begin position="1"/>
        <end position="79"/>
    </location>
</feature>
<name>A0AAN9MLM3_PHACN</name>
<organism evidence="2 3">
    <name type="scientific">Phaseolus coccineus</name>
    <name type="common">Scarlet runner bean</name>
    <name type="synonym">Phaseolus multiflorus</name>
    <dbReference type="NCBI Taxonomy" id="3886"/>
    <lineage>
        <taxon>Eukaryota</taxon>
        <taxon>Viridiplantae</taxon>
        <taxon>Streptophyta</taxon>
        <taxon>Embryophyta</taxon>
        <taxon>Tracheophyta</taxon>
        <taxon>Spermatophyta</taxon>
        <taxon>Magnoliopsida</taxon>
        <taxon>eudicotyledons</taxon>
        <taxon>Gunneridae</taxon>
        <taxon>Pentapetalae</taxon>
        <taxon>rosids</taxon>
        <taxon>fabids</taxon>
        <taxon>Fabales</taxon>
        <taxon>Fabaceae</taxon>
        <taxon>Papilionoideae</taxon>
        <taxon>50 kb inversion clade</taxon>
        <taxon>NPAAA clade</taxon>
        <taxon>indigoferoid/millettioid clade</taxon>
        <taxon>Phaseoleae</taxon>
        <taxon>Phaseolus</taxon>
    </lineage>
</organism>
<accession>A0AAN9MLM3</accession>
<proteinExistence type="predicted"/>
<reference evidence="2 3" key="1">
    <citation type="submission" date="2024-01" db="EMBL/GenBank/DDBJ databases">
        <title>The genomes of 5 underutilized Papilionoideae crops provide insights into root nodulation and disease resistanc.</title>
        <authorList>
            <person name="Jiang F."/>
        </authorList>
    </citation>
    <scope>NUCLEOTIDE SEQUENCE [LARGE SCALE GENOMIC DNA]</scope>
    <source>
        <strain evidence="2">JINMINGXINNONG_FW02</strain>
        <tissue evidence="2">Leaves</tissue>
    </source>
</reference>
<feature type="compositionally biased region" description="Polar residues" evidence="1">
    <location>
        <begin position="1"/>
        <end position="10"/>
    </location>
</feature>